<keyword evidence="1" id="KW-0732">Signal</keyword>
<name>A0A847SSH2_9BACT</name>
<reference evidence="2 3" key="1">
    <citation type="submission" date="2020-04" db="EMBL/GenBank/DDBJ databases">
        <authorList>
            <person name="Yin C."/>
        </authorList>
    </citation>
    <scope>NUCLEOTIDE SEQUENCE [LARGE SCALE GENOMIC DNA]</scope>
    <source>
        <strain evidence="2 3">Ak56</strain>
    </source>
</reference>
<evidence type="ECO:0000313" key="2">
    <source>
        <dbReference type="EMBL" id="NLR79162.1"/>
    </source>
</evidence>
<sequence>MKRMLTTLFAMGSALFAMSQSTADTTAVPAFKLSGSADVYYKYNLNGNYTDNKTSFTNSHNSFELGMVSLKVEHGFKKGSIVADLGFGKRAGEFSYNDLPDGKNGLAMAIKQLYVSYELTPKIKISLGSFATHIGYELVDAYTNRNYSMSYLFSYGPFFNTGAKVDLALTSSLTAMVGVFNPTDLKSVTANSHKYIGAQLGFAPAETPIKLYLNYLEGKDTSGIQNHQVDLVATYQVNKVLGLGYNATYSTYSNTTVPKNVRENAKWWGNALYVNLDFTSKVGLTVRGEYFSDKDGLKVFGSVPGGGNVVEGTVTLNYKVGNLTIMPEFRLDKASANIFNKSDGKPYDVTSNVLLAATYHF</sequence>
<organism evidence="2 3">
    <name type="scientific">Chitinophaga eiseniae</name>
    <dbReference type="NCBI Taxonomy" id="634771"/>
    <lineage>
        <taxon>Bacteria</taxon>
        <taxon>Pseudomonadati</taxon>
        <taxon>Bacteroidota</taxon>
        <taxon>Chitinophagia</taxon>
        <taxon>Chitinophagales</taxon>
        <taxon>Chitinophagaceae</taxon>
        <taxon>Chitinophaga</taxon>
    </lineage>
</organism>
<dbReference type="AlphaFoldDB" id="A0A847SSH2"/>
<dbReference type="Pfam" id="PF07642">
    <property type="entry name" value="BBP2"/>
    <property type="match status" value="1"/>
</dbReference>
<evidence type="ECO:0000313" key="3">
    <source>
        <dbReference type="Proteomes" id="UP000552864"/>
    </source>
</evidence>
<feature type="signal peptide" evidence="1">
    <location>
        <begin position="1"/>
        <end position="23"/>
    </location>
</feature>
<proteinExistence type="predicted"/>
<dbReference type="EMBL" id="JABAHZ010000002">
    <property type="protein sequence ID" value="NLR79162.1"/>
    <property type="molecule type" value="Genomic_DNA"/>
</dbReference>
<feature type="chain" id="PRO_5032441180" evidence="1">
    <location>
        <begin position="24"/>
        <end position="361"/>
    </location>
</feature>
<dbReference type="Proteomes" id="UP000552864">
    <property type="component" value="Unassembled WGS sequence"/>
</dbReference>
<comment type="caution">
    <text evidence="2">The sequence shown here is derived from an EMBL/GenBank/DDBJ whole genome shotgun (WGS) entry which is preliminary data.</text>
</comment>
<accession>A0A847SSH2</accession>
<keyword evidence="3" id="KW-1185">Reference proteome</keyword>
<dbReference type="SUPFAM" id="SSF56935">
    <property type="entry name" value="Porins"/>
    <property type="match status" value="1"/>
</dbReference>
<protein>
    <submittedName>
        <fullName evidence="2">Porin</fullName>
    </submittedName>
</protein>
<dbReference type="InterPro" id="IPR011486">
    <property type="entry name" value="BBP2"/>
</dbReference>
<evidence type="ECO:0000256" key="1">
    <source>
        <dbReference type="SAM" id="SignalP"/>
    </source>
</evidence>
<gene>
    <name evidence="2" type="ORF">HGH91_11035</name>
</gene>
<dbReference type="RefSeq" id="WP_168738496.1">
    <property type="nucleotide sequence ID" value="NZ_JABAHZ010000002.1"/>
</dbReference>